<dbReference type="AlphaFoldDB" id="A0AAX7TME1"/>
<organism evidence="1 2">
    <name type="scientific">Astatotilapia calliptera</name>
    <name type="common">Eastern happy</name>
    <name type="synonym">Chromis callipterus</name>
    <dbReference type="NCBI Taxonomy" id="8154"/>
    <lineage>
        <taxon>Eukaryota</taxon>
        <taxon>Metazoa</taxon>
        <taxon>Chordata</taxon>
        <taxon>Craniata</taxon>
        <taxon>Vertebrata</taxon>
        <taxon>Euteleostomi</taxon>
        <taxon>Actinopterygii</taxon>
        <taxon>Neopterygii</taxon>
        <taxon>Teleostei</taxon>
        <taxon>Neoteleostei</taxon>
        <taxon>Acanthomorphata</taxon>
        <taxon>Ovalentaria</taxon>
        <taxon>Cichlomorphae</taxon>
        <taxon>Cichliformes</taxon>
        <taxon>Cichlidae</taxon>
        <taxon>African cichlids</taxon>
        <taxon>Pseudocrenilabrinae</taxon>
        <taxon>Haplochromini</taxon>
        <taxon>Astatotilapia</taxon>
    </lineage>
</organism>
<evidence type="ECO:0008006" key="3">
    <source>
        <dbReference type="Google" id="ProtNLM"/>
    </source>
</evidence>
<dbReference type="Ensembl" id="ENSACLT00000084701.1">
    <property type="protein sequence ID" value="ENSACLP00000054901.1"/>
    <property type="gene ID" value="ENSACLG00000040114.1"/>
</dbReference>
<evidence type="ECO:0000313" key="2">
    <source>
        <dbReference type="Proteomes" id="UP000265100"/>
    </source>
</evidence>
<name>A0AAX7TME1_ASTCA</name>
<evidence type="ECO:0000313" key="1">
    <source>
        <dbReference type="Ensembl" id="ENSACLP00000054901.1"/>
    </source>
</evidence>
<keyword evidence="2" id="KW-1185">Reference proteome</keyword>
<dbReference type="GeneTree" id="ENSGT00940000177692"/>
<proteinExistence type="predicted"/>
<protein>
    <recommendedName>
        <fullName evidence="3">Ig-like domain-containing protein</fullName>
    </recommendedName>
</protein>
<sequence length="99" mass="10718">TLKFLQIPPNLYKLSCSGTTCIHIIRPAAGLRAAASRWGTARVEDIIHWALHLTVVNGLALQSEAGQGFPLKINSVPGDVGAYFCVCLHIPTNTYICDQ</sequence>
<accession>A0AAX7TME1</accession>
<dbReference type="Proteomes" id="UP000265100">
    <property type="component" value="Unplaced"/>
</dbReference>
<reference evidence="1" key="1">
    <citation type="submission" date="2025-08" db="UniProtKB">
        <authorList>
            <consortium name="Ensembl"/>
        </authorList>
    </citation>
    <scope>IDENTIFICATION</scope>
</reference>
<reference evidence="1" key="2">
    <citation type="submission" date="2025-09" db="UniProtKB">
        <authorList>
            <consortium name="Ensembl"/>
        </authorList>
    </citation>
    <scope>IDENTIFICATION</scope>
</reference>